<protein>
    <submittedName>
        <fullName evidence="3">DUF5305 domain-containing protein</fullName>
    </submittedName>
</protein>
<feature type="transmembrane region" description="Helical" evidence="2">
    <location>
        <begin position="16"/>
        <end position="35"/>
    </location>
</feature>
<dbReference type="AlphaFoldDB" id="A0AAW4PGN2"/>
<comment type="caution">
    <text evidence="3">The sequence shown here is derived from an EMBL/GenBank/DDBJ whole genome shotgun (WGS) entry which is preliminary data.</text>
</comment>
<evidence type="ECO:0000256" key="1">
    <source>
        <dbReference type="SAM" id="MobiDB-lite"/>
    </source>
</evidence>
<evidence type="ECO:0000313" key="3">
    <source>
        <dbReference type="EMBL" id="MBX0297242.1"/>
    </source>
</evidence>
<name>A0AAW4PGN2_9EURY</name>
<gene>
    <name evidence="3" type="ORF">EGH23_20400</name>
</gene>
<evidence type="ECO:0000256" key="2">
    <source>
        <dbReference type="SAM" id="Phobius"/>
    </source>
</evidence>
<keyword evidence="4" id="KW-1185">Reference proteome</keyword>
<dbReference type="RefSeq" id="WP_220581831.1">
    <property type="nucleotide sequence ID" value="NZ_RKLT01000016.1"/>
</dbReference>
<dbReference type="Proteomes" id="UP001430455">
    <property type="component" value="Unassembled WGS sequence"/>
</dbReference>
<keyword evidence="2" id="KW-0812">Transmembrane</keyword>
<keyword evidence="2" id="KW-1133">Transmembrane helix</keyword>
<dbReference type="EMBL" id="RKLT01000016">
    <property type="protein sequence ID" value="MBX0297242.1"/>
    <property type="molecule type" value="Genomic_DNA"/>
</dbReference>
<reference evidence="3 4" key="1">
    <citation type="submission" date="2021-06" db="EMBL/GenBank/DDBJ databases">
        <title>Halomicroarcula sp. a new haloarchaeum isolated from saline soil.</title>
        <authorList>
            <person name="Duran-Viseras A."/>
            <person name="Sanchez-Porro C."/>
            <person name="Ventosa A."/>
        </authorList>
    </citation>
    <scope>NUCLEOTIDE SEQUENCE [LARGE SCALE GENOMIC DNA]</scope>
    <source>
        <strain evidence="3 4">F27</strain>
    </source>
</reference>
<keyword evidence="2" id="KW-0472">Membrane</keyword>
<proteinExistence type="predicted"/>
<feature type="compositionally biased region" description="Polar residues" evidence="1">
    <location>
        <begin position="354"/>
        <end position="390"/>
    </location>
</feature>
<organism evidence="3 4">
    <name type="scientific">Haloarcula nitratireducens</name>
    <dbReference type="NCBI Taxonomy" id="2487749"/>
    <lineage>
        <taxon>Archaea</taxon>
        <taxon>Methanobacteriati</taxon>
        <taxon>Methanobacteriota</taxon>
        <taxon>Stenosarchaea group</taxon>
        <taxon>Halobacteria</taxon>
        <taxon>Halobacteriales</taxon>
        <taxon>Haloarculaceae</taxon>
        <taxon>Haloarcula</taxon>
    </lineage>
</organism>
<sequence>MSDRLLRMRAVLDKQFIVAVIVLALLVSLGGWVTYTTHVDPGTTTEERPVSSWQTNGWFNHSATVTETNSVYPVGTTLTNRSVYFTQLSPGLNGTYTFTYGASNSGELNGTVSLQLVFQGVEENGGETTVIWQTTRQLQTVSRDSLEPGETVQVPFSVNMTETSNRTAIIDEQLGNPPGQSEVVLKASVDMQGTVNGQSVTQVKEHTLPVTVAGGTYRVAQPSQMTDRREATQTVTVDNTYGPLRTLGAPVLLLVALCAFGGLVTARFQERIALSTRERERLTYADDRDDFEEWISTIKLPDEAFDLPEAEATSLSALVDFAIDTDNSVIEDPDDDAYYVIHDSYRYTYRPPTGGNSALDTGANNGGETQSGDTLANSGPSETDTNGENRPSSDEASTED</sequence>
<evidence type="ECO:0000313" key="4">
    <source>
        <dbReference type="Proteomes" id="UP001430455"/>
    </source>
</evidence>
<dbReference type="Pfam" id="PF17231">
    <property type="entry name" value="DUF5305"/>
    <property type="match status" value="1"/>
</dbReference>
<dbReference type="InterPro" id="IPR035185">
    <property type="entry name" value="DUF5305"/>
</dbReference>
<accession>A0AAW4PGN2</accession>
<feature type="region of interest" description="Disordered" evidence="1">
    <location>
        <begin position="350"/>
        <end position="400"/>
    </location>
</feature>